<keyword evidence="2" id="KW-0645">Protease</keyword>
<evidence type="ECO:0000313" key="8">
    <source>
        <dbReference type="Proteomes" id="UP000093985"/>
    </source>
</evidence>
<name>A0A1A2E686_MYCSD</name>
<dbReference type="InterPro" id="IPR051794">
    <property type="entry name" value="PG_Endopeptidase_C40"/>
</dbReference>
<dbReference type="SUPFAM" id="SSF54001">
    <property type="entry name" value="Cysteine proteinases"/>
    <property type="match status" value="1"/>
</dbReference>
<evidence type="ECO:0000256" key="1">
    <source>
        <dbReference type="ARBA" id="ARBA00007074"/>
    </source>
</evidence>
<evidence type="ECO:0000256" key="4">
    <source>
        <dbReference type="ARBA" id="ARBA00022807"/>
    </source>
</evidence>
<sequence length="209" mass="20935">MKRICATAIAVAAALAPAFSAAGSAGADPISQSGQSQLIERVIQRALSQRGVPYVYGGGDVSGPTNNARARAATTRSALTDVTGRTGLPGGPTVAGSTAPVLPGTAVPPTADIPDTTTVGFDASGLIQYAYAGAGIKMPRTSGEQCSVGHKVPPAQARPGDLLCYGPGGSQSVALYLGNNQMIEGTSPAVTVSPARTSNMVPYLTRVIP</sequence>
<dbReference type="PROSITE" id="PS51935">
    <property type="entry name" value="NLPC_P60"/>
    <property type="match status" value="1"/>
</dbReference>
<accession>A0A1A2E686</accession>
<dbReference type="Proteomes" id="UP000093985">
    <property type="component" value="Unassembled WGS sequence"/>
</dbReference>
<dbReference type="OrthoDB" id="4771638at2"/>
<dbReference type="InterPro" id="IPR000064">
    <property type="entry name" value="NLP_P60_dom"/>
</dbReference>
<dbReference type="GO" id="GO:0006508">
    <property type="term" value="P:proteolysis"/>
    <property type="evidence" value="ECO:0007669"/>
    <property type="project" value="UniProtKB-KW"/>
</dbReference>
<dbReference type="Gene3D" id="3.90.1720.10">
    <property type="entry name" value="endopeptidase domain like (from Nostoc punctiforme)"/>
    <property type="match status" value="1"/>
</dbReference>
<evidence type="ECO:0000313" key="7">
    <source>
        <dbReference type="EMBL" id="OBG04416.1"/>
    </source>
</evidence>
<reference evidence="8" key="1">
    <citation type="submission" date="2016-06" db="EMBL/GenBank/DDBJ databases">
        <authorList>
            <person name="Sutton G."/>
            <person name="Brinkac L."/>
            <person name="Sanka R."/>
            <person name="Adams M."/>
            <person name="Lau E."/>
            <person name="Mehaffy C."/>
            <person name="Tameris M."/>
            <person name="Hatherill M."/>
            <person name="Hanekom W."/>
            <person name="Mahomed H."/>
            <person name="Mcshane H."/>
        </authorList>
    </citation>
    <scope>NUCLEOTIDE SEQUENCE [LARGE SCALE GENOMIC DNA]</scope>
    <source>
        <strain evidence="8">852014-51077_SCH5608930-a</strain>
    </source>
</reference>
<dbReference type="InterPro" id="IPR038765">
    <property type="entry name" value="Papain-like_cys_pep_sf"/>
</dbReference>
<dbReference type="AlphaFoldDB" id="A0A1A2E686"/>
<dbReference type="GO" id="GO:0008234">
    <property type="term" value="F:cysteine-type peptidase activity"/>
    <property type="evidence" value="ECO:0007669"/>
    <property type="project" value="UniProtKB-KW"/>
</dbReference>
<dbReference type="NCBIfam" id="NF033743">
    <property type="entry name" value="NlpC_inact_RipD"/>
    <property type="match status" value="1"/>
</dbReference>
<keyword evidence="4" id="KW-0788">Thiol protease</keyword>
<feature type="chain" id="PRO_5009825356" evidence="5">
    <location>
        <begin position="28"/>
        <end position="209"/>
    </location>
</feature>
<dbReference type="PANTHER" id="PTHR47359">
    <property type="entry name" value="PEPTIDOGLYCAN DL-ENDOPEPTIDASE CWLO"/>
    <property type="match status" value="1"/>
</dbReference>
<evidence type="ECO:0000259" key="6">
    <source>
        <dbReference type="PROSITE" id="PS51935"/>
    </source>
</evidence>
<evidence type="ECO:0000256" key="5">
    <source>
        <dbReference type="SAM" id="SignalP"/>
    </source>
</evidence>
<keyword evidence="5" id="KW-0732">Signal</keyword>
<organism evidence="7 8">
    <name type="scientific">Mycolicibacter sinensis (strain JDM601)</name>
    <name type="common">Mycobacterium sinense</name>
    <dbReference type="NCBI Taxonomy" id="875328"/>
    <lineage>
        <taxon>Bacteria</taxon>
        <taxon>Bacillati</taxon>
        <taxon>Actinomycetota</taxon>
        <taxon>Actinomycetes</taxon>
        <taxon>Mycobacteriales</taxon>
        <taxon>Mycobacteriaceae</taxon>
        <taxon>Mycolicibacter</taxon>
    </lineage>
</organism>
<protein>
    <submittedName>
        <fullName evidence="7">Hydrolase</fullName>
    </submittedName>
</protein>
<dbReference type="Pfam" id="PF00877">
    <property type="entry name" value="NLPC_P60"/>
    <property type="match status" value="1"/>
</dbReference>
<evidence type="ECO:0000256" key="2">
    <source>
        <dbReference type="ARBA" id="ARBA00022670"/>
    </source>
</evidence>
<feature type="domain" description="NlpC/P60" evidence="6">
    <location>
        <begin position="36"/>
        <end position="209"/>
    </location>
</feature>
<comment type="similarity">
    <text evidence="1">Belongs to the peptidase C40 family.</text>
</comment>
<comment type="caution">
    <text evidence="7">The sequence shown here is derived from an EMBL/GenBank/DDBJ whole genome shotgun (WGS) entry which is preliminary data.</text>
</comment>
<proteinExistence type="inferred from homology"/>
<gene>
    <name evidence="7" type="ORF">A5771_11820</name>
</gene>
<keyword evidence="3 7" id="KW-0378">Hydrolase</keyword>
<evidence type="ECO:0000256" key="3">
    <source>
        <dbReference type="ARBA" id="ARBA00022801"/>
    </source>
</evidence>
<dbReference type="PANTHER" id="PTHR47359:SF3">
    <property type="entry name" value="NLP_P60 DOMAIN-CONTAINING PROTEIN-RELATED"/>
    <property type="match status" value="1"/>
</dbReference>
<dbReference type="RefSeq" id="WP_064855716.1">
    <property type="nucleotide sequence ID" value="NZ_LZIM01000083.1"/>
</dbReference>
<dbReference type="EMBL" id="LZIN01000069">
    <property type="protein sequence ID" value="OBG04416.1"/>
    <property type="molecule type" value="Genomic_DNA"/>
</dbReference>
<feature type="signal peptide" evidence="5">
    <location>
        <begin position="1"/>
        <end position="27"/>
    </location>
</feature>